<evidence type="ECO:0000313" key="11">
    <source>
        <dbReference type="EMBL" id="RDE24133.1"/>
    </source>
</evidence>
<evidence type="ECO:0000256" key="7">
    <source>
        <dbReference type="ARBA" id="ARBA00022984"/>
    </source>
</evidence>
<evidence type="ECO:0000256" key="1">
    <source>
        <dbReference type="ARBA" id="ARBA00004752"/>
    </source>
</evidence>
<dbReference type="PANTHER" id="PTHR30582:SF24">
    <property type="entry name" value="L,D-TRANSPEPTIDASE ERFK_SRFK-RELATED"/>
    <property type="match status" value="1"/>
</dbReference>
<evidence type="ECO:0000256" key="3">
    <source>
        <dbReference type="ARBA" id="ARBA00022676"/>
    </source>
</evidence>
<comment type="caution">
    <text evidence="11">The sequence shown here is derived from an EMBL/GenBank/DDBJ whole genome shotgun (WGS) entry which is preliminary data.</text>
</comment>
<dbReference type="OrthoDB" id="9787225at2"/>
<comment type="pathway">
    <text evidence="1 9">Cell wall biogenesis; peptidoglycan biosynthesis.</text>
</comment>
<comment type="similarity">
    <text evidence="2">Belongs to the YkuD family.</text>
</comment>
<keyword evidence="8 9" id="KW-0961">Cell wall biogenesis/degradation</keyword>
<keyword evidence="6 9" id="KW-0133">Cell shape</keyword>
<dbReference type="UniPathway" id="UPA00219"/>
<dbReference type="RefSeq" id="WP_114693715.1">
    <property type="nucleotide sequence ID" value="NZ_QQOH01000001.1"/>
</dbReference>
<proteinExistence type="inferred from homology"/>
<dbReference type="SUPFAM" id="SSF141523">
    <property type="entry name" value="L,D-transpeptidase catalytic domain-like"/>
    <property type="match status" value="1"/>
</dbReference>
<dbReference type="Proteomes" id="UP000253769">
    <property type="component" value="Unassembled WGS sequence"/>
</dbReference>
<dbReference type="InterPro" id="IPR005490">
    <property type="entry name" value="LD_TPept_cat_dom"/>
</dbReference>
<protein>
    <submittedName>
        <fullName evidence="11">L,D-transpeptidase</fullName>
    </submittedName>
</protein>
<dbReference type="Pfam" id="PF03734">
    <property type="entry name" value="YkuD"/>
    <property type="match status" value="1"/>
</dbReference>
<evidence type="ECO:0000256" key="9">
    <source>
        <dbReference type="PROSITE-ProRule" id="PRU01373"/>
    </source>
</evidence>
<dbReference type="GO" id="GO:0071972">
    <property type="term" value="F:peptidoglycan L,D-transpeptidase activity"/>
    <property type="evidence" value="ECO:0007669"/>
    <property type="project" value="TreeGrafter"/>
</dbReference>
<feature type="active site" description="Nucleophile" evidence="9">
    <location>
        <position position="138"/>
    </location>
</feature>
<dbReference type="Gene3D" id="2.40.440.10">
    <property type="entry name" value="L,D-transpeptidase catalytic domain-like"/>
    <property type="match status" value="1"/>
</dbReference>
<keyword evidence="3" id="KW-0328">Glycosyltransferase</keyword>
<dbReference type="CDD" id="cd16913">
    <property type="entry name" value="YkuD_like"/>
    <property type="match status" value="1"/>
</dbReference>
<evidence type="ECO:0000256" key="2">
    <source>
        <dbReference type="ARBA" id="ARBA00005992"/>
    </source>
</evidence>
<gene>
    <name evidence="11" type="ORF">DV711_00570</name>
</gene>
<reference evidence="11 12" key="1">
    <citation type="submission" date="2018-07" db="EMBL/GenBank/DDBJ databases">
        <title>Motiliproteus coralliicola sp. nov., a bacterium isolated from Coral.</title>
        <authorList>
            <person name="Wang G."/>
        </authorList>
    </citation>
    <scope>NUCLEOTIDE SEQUENCE [LARGE SCALE GENOMIC DNA]</scope>
    <source>
        <strain evidence="11 12">C34</strain>
    </source>
</reference>
<evidence type="ECO:0000256" key="6">
    <source>
        <dbReference type="ARBA" id="ARBA00022960"/>
    </source>
</evidence>
<dbReference type="PROSITE" id="PS52029">
    <property type="entry name" value="LD_TPASE"/>
    <property type="match status" value="1"/>
</dbReference>
<sequence length="163" mass="18365">MNPGRPRILISISQQRLTLLQEQHALQHYPISTAANGTGQQQNSGCTPLGRHRIRAMIGGECPLNSVFVGRRPTGEIYSPELAKRYPERDWILSRILWLCGCEPGFNRLGSVDSMRRYIYIHGTPDTEPMGIPRSHGCIRMRNQDLVALYEQLTPGTEVLIKA</sequence>
<dbReference type="GO" id="GO:0018104">
    <property type="term" value="P:peptidoglycan-protein cross-linking"/>
    <property type="evidence" value="ECO:0007669"/>
    <property type="project" value="TreeGrafter"/>
</dbReference>
<dbReference type="InterPro" id="IPR050979">
    <property type="entry name" value="LD-transpeptidase"/>
</dbReference>
<evidence type="ECO:0000313" key="12">
    <source>
        <dbReference type="Proteomes" id="UP000253769"/>
    </source>
</evidence>
<dbReference type="GO" id="GO:0005576">
    <property type="term" value="C:extracellular region"/>
    <property type="evidence" value="ECO:0007669"/>
    <property type="project" value="TreeGrafter"/>
</dbReference>
<organism evidence="11 12">
    <name type="scientific">Motiliproteus coralliicola</name>
    <dbReference type="NCBI Taxonomy" id="2283196"/>
    <lineage>
        <taxon>Bacteria</taxon>
        <taxon>Pseudomonadati</taxon>
        <taxon>Pseudomonadota</taxon>
        <taxon>Gammaproteobacteria</taxon>
        <taxon>Oceanospirillales</taxon>
        <taxon>Oceanospirillaceae</taxon>
        <taxon>Motiliproteus</taxon>
    </lineage>
</organism>
<evidence type="ECO:0000256" key="4">
    <source>
        <dbReference type="ARBA" id="ARBA00022679"/>
    </source>
</evidence>
<dbReference type="GO" id="GO:0008360">
    <property type="term" value="P:regulation of cell shape"/>
    <property type="evidence" value="ECO:0007669"/>
    <property type="project" value="UniProtKB-UniRule"/>
</dbReference>
<keyword evidence="4" id="KW-0808">Transferase</keyword>
<accession>A0A369WSI4</accession>
<dbReference type="AlphaFoldDB" id="A0A369WSI4"/>
<feature type="domain" description="L,D-TPase catalytic" evidence="10">
    <location>
        <begin position="6"/>
        <end position="162"/>
    </location>
</feature>
<keyword evidence="7 9" id="KW-0573">Peptidoglycan synthesis</keyword>
<evidence type="ECO:0000256" key="8">
    <source>
        <dbReference type="ARBA" id="ARBA00023316"/>
    </source>
</evidence>
<evidence type="ECO:0000259" key="10">
    <source>
        <dbReference type="PROSITE" id="PS52029"/>
    </source>
</evidence>
<name>A0A369WSI4_9GAMM</name>
<dbReference type="InterPro" id="IPR038063">
    <property type="entry name" value="Transpep_catalytic_dom"/>
</dbReference>
<keyword evidence="5" id="KW-0378">Hydrolase</keyword>
<dbReference type="GO" id="GO:0071555">
    <property type="term" value="P:cell wall organization"/>
    <property type="evidence" value="ECO:0007669"/>
    <property type="project" value="UniProtKB-UniRule"/>
</dbReference>
<dbReference type="GO" id="GO:0016757">
    <property type="term" value="F:glycosyltransferase activity"/>
    <property type="evidence" value="ECO:0007669"/>
    <property type="project" value="UniProtKB-KW"/>
</dbReference>
<dbReference type="PANTHER" id="PTHR30582">
    <property type="entry name" value="L,D-TRANSPEPTIDASE"/>
    <property type="match status" value="1"/>
</dbReference>
<feature type="active site" description="Proton donor/acceptor" evidence="9">
    <location>
        <position position="122"/>
    </location>
</feature>
<keyword evidence="12" id="KW-1185">Reference proteome</keyword>
<dbReference type="EMBL" id="QQOH01000001">
    <property type="protein sequence ID" value="RDE24133.1"/>
    <property type="molecule type" value="Genomic_DNA"/>
</dbReference>
<evidence type="ECO:0000256" key="5">
    <source>
        <dbReference type="ARBA" id="ARBA00022801"/>
    </source>
</evidence>